<dbReference type="PROSITE" id="PS51257">
    <property type="entry name" value="PROKAR_LIPOPROTEIN"/>
    <property type="match status" value="1"/>
</dbReference>
<evidence type="ECO:0000256" key="1">
    <source>
        <dbReference type="SAM" id="SignalP"/>
    </source>
</evidence>
<name>A0ABQ6RI30_9GAMM</name>
<dbReference type="RefSeq" id="WP_149605995.1">
    <property type="nucleotide sequence ID" value="NZ_SEUJ01000069.1"/>
</dbReference>
<reference evidence="2 3" key="1">
    <citation type="submission" date="2019-01" db="EMBL/GenBank/DDBJ databases">
        <title>Genome sequences of marine Pseudoalteromonas species.</title>
        <authorList>
            <person name="Boraston A.B."/>
            <person name="Hehemann J.-H."/>
            <person name="Vickers C.J."/>
            <person name="Salama-Alber O."/>
            <person name="Abe K."/>
            <person name="Hettle A.J."/>
        </authorList>
    </citation>
    <scope>NUCLEOTIDE SEQUENCE [LARGE SCALE GENOMIC DNA]</scope>
    <source>
        <strain evidence="2 3">PS47</strain>
    </source>
</reference>
<accession>A0ABQ6RI30</accession>
<keyword evidence="3" id="KW-1185">Reference proteome</keyword>
<comment type="caution">
    <text evidence="2">The sequence shown here is derived from an EMBL/GenBank/DDBJ whole genome shotgun (WGS) entry which is preliminary data.</text>
</comment>
<keyword evidence="1" id="KW-0732">Signal</keyword>
<feature type="chain" id="PRO_5045906130" description="VCBS repeat-containing protein" evidence="1">
    <location>
        <begin position="20"/>
        <end position="241"/>
    </location>
</feature>
<sequence length="241" mass="27123">MIKKLILLACISISSTACAEIDKNKITPTYSSENKTNRYFTEAIALEQQEQVKTLIYKKWYFEESLLKNGNPNKVVTSCNTLFNALDEGFNAFSYREQGVIKAMNKVCLIWSHMGELNASDASFLTDFEHGSALPKQMPPELALIISNDDERRLASASSWEEMSRVKEVQSLNKDQAIYYDNSGGIQKLTVMAKGDYNNDGIEDMVLYMDNSVEEGSYGSTYGYVVTRLAADAPYTLIKQF</sequence>
<proteinExistence type="predicted"/>
<evidence type="ECO:0000313" key="3">
    <source>
        <dbReference type="Proteomes" id="UP000322915"/>
    </source>
</evidence>
<dbReference type="EMBL" id="SEUJ01000069">
    <property type="protein sequence ID" value="KAA1156172.1"/>
    <property type="molecule type" value="Genomic_DNA"/>
</dbReference>
<gene>
    <name evidence="2" type="ORF">EU509_10290</name>
</gene>
<evidence type="ECO:0008006" key="4">
    <source>
        <dbReference type="Google" id="ProtNLM"/>
    </source>
</evidence>
<organism evidence="2 3">
    <name type="scientific">Pseudoalteromonas fuliginea</name>
    <dbReference type="NCBI Taxonomy" id="1872678"/>
    <lineage>
        <taxon>Bacteria</taxon>
        <taxon>Pseudomonadati</taxon>
        <taxon>Pseudomonadota</taxon>
        <taxon>Gammaproteobacteria</taxon>
        <taxon>Alteromonadales</taxon>
        <taxon>Pseudoalteromonadaceae</taxon>
        <taxon>Pseudoalteromonas</taxon>
    </lineage>
</organism>
<dbReference type="Proteomes" id="UP000322915">
    <property type="component" value="Unassembled WGS sequence"/>
</dbReference>
<feature type="signal peptide" evidence="1">
    <location>
        <begin position="1"/>
        <end position="19"/>
    </location>
</feature>
<protein>
    <recommendedName>
        <fullName evidence="4">VCBS repeat-containing protein</fullName>
    </recommendedName>
</protein>
<evidence type="ECO:0000313" key="2">
    <source>
        <dbReference type="EMBL" id="KAA1156172.1"/>
    </source>
</evidence>